<name>A0A7X5UMX5_9PSEU</name>
<evidence type="ECO:0008006" key="3">
    <source>
        <dbReference type="Google" id="ProtNLM"/>
    </source>
</evidence>
<dbReference type="Proteomes" id="UP000545493">
    <property type="component" value="Unassembled WGS sequence"/>
</dbReference>
<dbReference type="EMBL" id="JAAOYM010000001">
    <property type="protein sequence ID" value="NIJ10967.1"/>
    <property type="molecule type" value="Genomic_DNA"/>
</dbReference>
<evidence type="ECO:0000313" key="1">
    <source>
        <dbReference type="EMBL" id="NIJ10967.1"/>
    </source>
</evidence>
<organism evidence="1 2">
    <name type="scientific">Saccharomonospora amisosensis</name>
    <dbReference type="NCBI Taxonomy" id="1128677"/>
    <lineage>
        <taxon>Bacteria</taxon>
        <taxon>Bacillati</taxon>
        <taxon>Actinomycetota</taxon>
        <taxon>Actinomycetes</taxon>
        <taxon>Pseudonocardiales</taxon>
        <taxon>Pseudonocardiaceae</taxon>
        <taxon>Saccharomonospora</taxon>
    </lineage>
</organism>
<comment type="caution">
    <text evidence="1">The sequence shown here is derived from an EMBL/GenBank/DDBJ whole genome shotgun (WGS) entry which is preliminary data.</text>
</comment>
<evidence type="ECO:0000313" key="2">
    <source>
        <dbReference type="Proteomes" id="UP000545493"/>
    </source>
</evidence>
<dbReference type="AlphaFoldDB" id="A0A7X5UMX5"/>
<keyword evidence="2" id="KW-1185">Reference proteome</keyword>
<reference evidence="1 2" key="1">
    <citation type="submission" date="2020-03" db="EMBL/GenBank/DDBJ databases">
        <title>Sequencing the genomes of 1000 actinobacteria strains.</title>
        <authorList>
            <person name="Klenk H.-P."/>
        </authorList>
    </citation>
    <scope>NUCLEOTIDE SEQUENCE [LARGE SCALE GENOMIC DNA]</scope>
    <source>
        <strain evidence="1 2">DSM 45685</strain>
    </source>
</reference>
<dbReference type="RefSeq" id="WP_167167645.1">
    <property type="nucleotide sequence ID" value="NZ_JAAOYM010000001.1"/>
</dbReference>
<proteinExistence type="predicted"/>
<gene>
    <name evidence="1" type="ORF">FHU38_001311</name>
</gene>
<sequence>MLRIANHRRFTANHTWHVDWAGHALFVKANPNHDEAGAECAGHARIREFYPVPGLRGARRVARWTVLAYDRWPYLGHDHGLLLDEITHADLTGNMVRLDTCLTAVFRQYQHVIGSTLRPTTNGETISKLYGDRAAPDGRLDQYYRPNAPWPITNGTRRVRPQDLTDVRLVVNGREHAVDFAELMTRLRVHFARHSPVWAAVTQGDPTDINIGWSPAGGPVWFDYDTGGLNALPGEFACFLLYQRLHGAWLTPHYNRAAFDDHPSALTQASLAEPSVQVERTGSSLVIDYRHTPSRARRHVLRRYLDEIIRPVARHLGIDDLMAWMRPYLVMRLLAVYHLADLEPRDTALSLALLAQALDPDITLPEFLALTPSDAEVN</sequence>
<protein>
    <recommendedName>
        <fullName evidence="3">Aminoglycoside phosphotransferase domain-containing protein</fullName>
    </recommendedName>
</protein>
<accession>A0A7X5UMX5</accession>